<dbReference type="PANTHER" id="PTHR36221:SF1">
    <property type="entry name" value="DUF742 DOMAIN-CONTAINING PROTEIN"/>
    <property type="match status" value="1"/>
</dbReference>
<dbReference type="RefSeq" id="WP_189160514.1">
    <property type="nucleotide sequence ID" value="NZ_BMNC01000028.1"/>
</dbReference>
<organism evidence="1 2">
    <name type="scientific">Lentzea pudingi</name>
    <dbReference type="NCBI Taxonomy" id="1789439"/>
    <lineage>
        <taxon>Bacteria</taxon>
        <taxon>Bacillati</taxon>
        <taxon>Actinomycetota</taxon>
        <taxon>Actinomycetes</taxon>
        <taxon>Pseudonocardiales</taxon>
        <taxon>Pseudonocardiaceae</taxon>
        <taxon>Lentzea</taxon>
    </lineage>
</organism>
<keyword evidence="2" id="KW-1185">Reference proteome</keyword>
<evidence type="ECO:0000313" key="1">
    <source>
        <dbReference type="EMBL" id="GGN28577.1"/>
    </source>
</evidence>
<evidence type="ECO:0008006" key="3">
    <source>
        <dbReference type="Google" id="ProtNLM"/>
    </source>
</evidence>
<proteinExistence type="predicted"/>
<comment type="caution">
    <text evidence="1">The sequence shown here is derived from an EMBL/GenBank/DDBJ whole genome shotgun (WGS) entry which is preliminary data.</text>
</comment>
<reference evidence="2" key="1">
    <citation type="journal article" date="2019" name="Int. J. Syst. Evol. Microbiol.">
        <title>The Global Catalogue of Microorganisms (GCM) 10K type strain sequencing project: providing services to taxonomists for standard genome sequencing and annotation.</title>
        <authorList>
            <consortium name="The Broad Institute Genomics Platform"/>
            <consortium name="The Broad Institute Genome Sequencing Center for Infectious Disease"/>
            <person name="Wu L."/>
            <person name="Ma J."/>
        </authorList>
    </citation>
    <scope>NUCLEOTIDE SEQUENCE [LARGE SCALE GENOMIC DNA]</scope>
    <source>
        <strain evidence="2">CGMCC 4.7319</strain>
    </source>
</reference>
<gene>
    <name evidence="1" type="ORF">GCM10011609_84790</name>
</gene>
<name>A0ABQ2IVN1_9PSEU</name>
<sequence>MVRPYVAVGGRTSVDGSQELEITTPLVPVEQAGWRMPIDPQSYAIWKLCRDSVLSPVDVAAKMRLPIGTVRVVLADMIASGFLIAGSSAFDMDKGSLEFMSRVLAGLRRL</sequence>
<dbReference type="InterPro" id="IPR007995">
    <property type="entry name" value="DUF742"/>
</dbReference>
<dbReference type="Pfam" id="PF05331">
    <property type="entry name" value="DUF742"/>
    <property type="match status" value="1"/>
</dbReference>
<dbReference type="Proteomes" id="UP000597656">
    <property type="component" value="Unassembled WGS sequence"/>
</dbReference>
<dbReference type="EMBL" id="BMNC01000028">
    <property type="protein sequence ID" value="GGN28577.1"/>
    <property type="molecule type" value="Genomic_DNA"/>
</dbReference>
<evidence type="ECO:0000313" key="2">
    <source>
        <dbReference type="Proteomes" id="UP000597656"/>
    </source>
</evidence>
<accession>A0ABQ2IVN1</accession>
<protein>
    <recommendedName>
        <fullName evidence="3">DUF742 domain-containing protein</fullName>
    </recommendedName>
</protein>
<dbReference type="PANTHER" id="PTHR36221">
    <property type="entry name" value="DUF742 DOMAIN-CONTAINING PROTEIN"/>
    <property type="match status" value="1"/>
</dbReference>